<dbReference type="PANTHER" id="PTHR32166:SF123">
    <property type="entry name" value="BED-TYPE DOMAIN-CONTAINING PROTEIN"/>
    <property type="match status" value="1"/>
</dbReference>
<dbReference type="AlphaFoldDB" id="A5BCS6"/>
<dbReference type="PANTHER" id="PTHR32166">
    <property type="entry name" value="OSJNBA0013A04.12 PROTEIN"/>
    <property type="match status" value="1"/>
</dbReference>
<evidence type="ECO:0000313" key="3">
    <source>
        <dbReference type="EMBL" id="CAN83100.1"/>
    </source>
</evidence>
<evidence type="ECO:0000256" key="1">
    <source>
        <dbReference type="SAM" id="MobiDB-lite"/>
    </source>
</evidence>
<accession>A5BCS6</accession>
<name>A5BCS6_VITVI</name>
<proteinExistence type="predicted"/>
<sequence>MEAYVNVQREKWKTYGCMIMCDRWIGPTKLSIINFMVYSQGSTIFLKYVDASNYIKDNKYIYGLLKDVIKEVDKQNVVQIVTDNGLAFVKAGKLLMKKYNLYWTSCATHCIDLMFEDIGFNINVELALILIYFKFKKVFAKLDPAVEGLSQFGNKLQNELRNEIHLRNFARCFAAAKPPASTHVPLRKLKLHLRSYEPRCEITSKLRNNKSNSEDVSSEDEWLGFLSLGVKKASCACHNEYEIAEEAMNFMSYVAEVSRGWDEPNARDMGRMTSQPNGEMYILNDDIDMKAKIAAIARRLEELEMKKMQEVQAISQTPLQAMPCAICLSYEHLVDECPTIPAVKEGESSQKREVKEVITLRSGKEVDLPTSKLEHKVESETEKEKREEIKGKKKGKSTEKDDYDLNIDEEPQRIVIKEEMMKKHMPPLFLQALYGKIIQSKSQPKIAPCENDHLLKSFRSHKTPHCEIKGWLRKWPSVAKSFRSPIATPAKIFATAKRPFGTRVPFRSPTLPFRNCEMGCEMACEIPLWLQNGCENAPWLRNWPLAAKSPIGCEIIILLRNDLQALKWLRNHLQAAKWPSSCEIDLRNGGRFTKTPCEAKGSCENPNRATQPCI</sequence>
<evidence type="ECO:0000259" key="2">
    <source>
        <dbReference type="Pfam" id="PF04937"/>
    </source>
</evidence>
<dbReference type="InterPro" id="IPR007021">
    <property type="entry name" value="DUF659"/>
</dbReference>
<dbReference type="InterPro" id="IPR012337">
    <property type="entry name" value="RNaseH-like_sf"/>
</dbReference>
<organism evidence="3">
    <name type="scientific">Vitis vinifera</name>
    <name type="common">Grape</name>
    <dbReference type="NCBI Taxonomy" id="29760"/>
    <lineage>
        <taxon>Eukaryota</taxon>
        <taxon>Viridiplantae</taxon>
        <taxon>Streptophyta</taxon>
        <taxon>Embryophyta</taxon>
        <taxon>Tracheophyta</taxon>
        <taxon>Spermatophyta</taxon>
        <taxon>Magnoliopsida</taxon>
        <taxon>eudicotyledons</taxon>
        <taxon>Gunneridae</taxon>
        <taxon>Pentapetalae</taxon>
        <taxon>rosids</taxon>
        <taxon>Vitales</taxon>
        <taxon>Vitaceae</taxon>
        <taxon>Viteae</taxon>
        <taxon>Vitis</taxon>
    </lineage>
</organism>
<dbReference type="EMBL" id="AM454803">
    <property type="protein sequence ID" value="CAN83100.1"/>
    <property type="molecule type" value="Genomic_DNA"/>
</dbReference>
<dbReference type="SUPFAM" id="SSF53098">
    <property type="entry name" value="Ribonuclease H-like"/>
    <property type="match status" value="1"/>
</dbReference>
<protein>
    <recommendedName>
        <fullName evidence="2">DUF659 domain-containing protein</fullName>
    </recommendedName>
</protein>
<dbReference type="Pfam" id="PF04937">
    <property type="entry name" value="DUF659"/>
    <property type="match status" value="1"/>
</dbReference>
<feature type="region of interest" description="Disordered" evidence="1">
    <location>
        <begin position="368"/>
        <end position="403"/>
    </location>
</feature>
<feature type="compositionally biased region" description="Basic and acidic residues" evidence="1">
    <location>
        <begin position="368"/>
        <end position="400"/>
    </location>
</feature>
<gene>
    <name evidence="3" type="ORF">VITISV_025074</name>
</gene>
<feature type="domain" description="DUF659" evidence="2">
    <location>
        <begin position="2"/>
        <end position="119"/>
    </location>
</feature>
<reference evidence="3" key="1">
    <citation type="journal article" date="2007" name="PLoS ONE">
        <title>The first genome sequence of an elite grapevine cultivar (Pinot noir Vitis vinifera L.): coping with a highly heterozygous genome.</title>
        <authorList>
            <person name="Velasco R."/>
            <person name="Zharkikh A."/>
            <person name="Troggio M."/>
            <person name="Cartwright D.A."/>
            <person name="Cestaro A."/>
            <person name="Pruss D."/>
            <person name="Pindo M."/>
            <person name="FitzGerald L.M."/>
            <person name="Vezzulli S."/>
            <person name="Reid J."/>
            <person name="Malacarne G."/>
            <person name="Iliev D."/>
            <person name="Coppola G."/>
            <person name="Wardell B."/>
            <person name="Micheletti D."/>
            <person name="Macalma T."/>
            <person name="Facci M."/>
            <person name="Mitchell J.T."/>
            <person name="Perazzolli M."/>
            <person name="Eldredge G."/>
            <person name="Gatto P."/>
            <person name="Oyzerski R."/>
            <person name="Moretto M."/>
            <person name="Gutin N."/>
            <person name="Stefanini M."/>
            <person name="Chen Y."/>
            <person name="Segala C."/>
            <person name="Davenport C."/>
            <person name="Dematte L."/>
            <person name="Mraz A."/>
            <person name="Battilana J."/>
            <person name="Stormo K."/>
            <person name="Costa F."/>
            <person name="Tao Q."/>
            <person name="Si-Ammour A."/>
            <person name="Harkins T."/>
            <person name="Lackey A."/>
            <person name="Perbost C."/>
            <person name="Taillon B."/>
            <person name="Stella A."/>
            <person name="Solovyev V."/>
            <person name="Fawcett J.A."/>
            <person name="Sterck L."/>
            <person name="Vandepoele K."/>
            <person name="Grando S.M."/>
            <person name="Toppo S."/>
            <person name="Moser C."/>
            <person name="Lanchbury J."/>
            <person name="Bogden R."/>
            <person name="Skolnick M."/>
            <person name="Sgaramella V."/>
            <person name="Bhatnagar S.K."/>
            <person name="Fontana P."/>
            <person name="Gutin A."/>
            <person name="Van de Peer Y."/>
            <person name="Salamini F."/>
            <person name="Viola R."/>
        </authorList>
    </citation>
    <scope>NUCLEOTIDE SEQUENCE</scope>
</reference>